<comment type="caution">
    <text evidence="1">The sequence shown here is derived from an EMBL/GenBank/DDBJ whole genome shotgun (WGS) entry which is preliminary data.</text>
</comment>
<dbReference type="Proteomes" id="UP000637383">
    <property type="component" value="Unassembled WGS sequence"/>
</dbReference>
<keyword evidence="2" id="KW-1185">Reference proteome</keyword>
<sequence>MEFGCLIFIDLMYRRNQSHPFSVLTLQEQTANPPGFETLVLQVKLCAVRSSSELPDADMSHSRNYKKPRRKSWLIHHLISQISMVAMAS</sequence>
<evidence type="ECO:0000313" key="2">
    <source>
        <dbReference type="Proteomes" id="UP000637383"/>
    </source>
</evidence>
<evidence type="ECO:0000313" key="1">
    <source>
        <dbReference type="EMBL" id="MBD2734886.1"/>
    </source>
</evidence>
<reference evidence="1 2" key="1">
    <citation type="journal article" date="2020" name="ISME J.">
        <title>Comparative genomics reveals insights into cyanobacterial evolution and habitat adaptation.</title>
        <authorList>
            <person name="Chen M.Y."/>
            <person name="Teng W.K."/>
            <person name="Zhao L."/>
            <person name="Hu C.X."/>
            <person name="Zhou Y.K."/>
            <person name="Han B.P."/>
            <person name="Song L.R."/>
            <person name="Shu W.S."/>
        </authorList>
    </citation>
    <scope>NUCLEOTIDE SEQUENCE [LARGE SCALE GENOMIC DNA]</scope>
    <source>
        <strain evidence="1 2">FACHB-159</strain>
    </source>
</reference>
<gene>
    <name evidence="1" type="ORF">H6H03_13470</name>
</gene>
<organism evidence="1 2">
    <name type="scientific">Nostoc paludosum FACHB-159</name>
    <dbReference type="NCBI Taxonomy" id="2692908"/>
    <lineage>
        <taxon>Bacteria</taxon>
        <taxon>Bacillati</taxon>
        <taxon>Cyanobacteriota</taxon>
        <taxon>Cyanophyceae</taxon>
        <taxon>Nostocales</taxon>
        <taxon>Nostocaceae</taxon>
        <taxon>Nostoc</taxon>
    </lineage>
</organism>
<accession>A0ABR8K5Z0</accession>
<dbReference type="EMBL" id="JACJTU010000011">
    <property type="protein sequence ID" value="MBD2734886.1"/>
    <property type="molecule type" value="Genomic_DNA"/>
</dbReference>
<name>A0ABR8K5Z0_9NOSO</name>
<dbReference type="RefSeq" id="WP_190955570.1">
    <property type="nucleotide sequence ID" value="NZ_JACJTU010000011.1"/>
</dbReference>
<protein>
    <submittedName>
        <fullName evidence="1">Uncharacterized protein</fullName>
    </submittedName>
</protein>
<proteinExistence type="predicted"/>